<keyword evidence="2" id="KW-0645">Protease</keyword>
<dbReference type="CDD" id="cd07324">
    <property type="entry name" value="M48C_Oma1-like"/>
    <property type="match status" value="1"/>
</dbReference>
<keyword evidence="4" id="KW-0378">Hydrolase</keyword>
<evidence type="ECO:0000256" key="4">
    <source>
        <dbReference type="ARBA" id="ARBA00022801"/>
    </source>
</evidence>
<evidence type="ECO:0000256" key="1">
    <source>
        <dbReference type="ARBA" id="ARBA00001947"/>
    </source>
</evidence>
<comment type="caution">
    <text evidence="9">The sequence shown here is derived from an EMBL/GenBank/DDBJ whole genome shotgun (WGS) entry which is preliminary data.</text>
</comment>
<dbReference type="GO" id="GO:0051603">
    <property type="term" value="P:proteolysis involved in protein catabolic process"/>
    <property type="evidence" value="ECO:0007669"/>
    <property type="project" value="TreeGrafter"/>
</dbReference>
<dbReference type="InterPro" id="IPR001915">
    <property type="entry name" value="Peptidase_M48"/>
</dbReference>
<name>A0A328ACY3_9CAUL</name>
<feature type="domain" description="LysM" evidence="8">
    <location>
        <begin position="464"/>
        <end position="507"/>
    </location>
</feature>
<evidence type="ECO:0000313" key="10">
    <source>
        <dbReference type="Proteomes" id="UP000249725"/>
    </source>
</evidence>
<dbReference type="GO" id="GO:0004222">
    <property type="term" value="F:metalloendopeptidase activity"/>
    <property type="evidence" value="ECO:0007669"/>
    <property type="project" value="InterPro"/>
</dbReference>
<dbReference type="Pfam" id="PF01476">
    <property type="entry name" value="LysM"/>
    <property type="match status" value="1"/>
</dbReference>
<dbReference type="Gene3D" id="3.30.2010.10">
    <property type="entry name" value="Metalloproteases ('zincins'), catalytic domain"/>
    <property type="match status" value="1"/>
</dbReference>
<reference evidence="10" key="1">
    <citation type="submission" date="2018-05" db="EMBL/GenBank/DDBJ databases">
        <authorList>
            <person name="Li X."/>
        </authorList>
    </citation>
    <scope>NUCLEOTIDE SEQUENCE [LARGE SCALE GENOMIC DNA]</scope>
    <source>
        <strain evidence="10">YIM 73061</strain>
    </source>
</reference>
<keyword evidence="10" id="KW-1185">Reference proteome</keyword>
<dbReference type="PANTHER" id="PTHR22726:SF1">
    <property type="entry name" value="METALLOENDOPEPTIDASE OMA1, MITOCHONDRIAL"/>
    <property type="match status" value="1"/>
</dbReference>
<keyword evidence="3" id="KW-0479">Metal-binding</keyword>
<dbReference type="CDD" id="cd00118">
    <property type="entry name" value="LysM"/>
    <property type="match status" value="1"/>
</dbReference>
<protein>
    <submittedName>
        <fullName evidence="9">Peptidase M48 Ste24p</fullName>
    </submittedName>
</protein>
<evidence type="ECO:0000313" key="9">
    <source>
        <dbReference type="EMBL" id="RAK52511.1"/>
    </source>
</evidence>
<evidence type="ECO:0000256" key="2">
    <source>
        <dbReference type="ARBA" id="ARBA00022670"/>
    </source>
</evidence>
<dbReference type="Proteomes" id="UP000249725">
    <property type="component" value="Unassembled WGS sequence"/>
</dbReference>
<accession>A0A328ACY3</accession>
<dbReference type="GO" id="GO:0016020">
    <property type="term" value="C:membrane"/>
    <property type="evidence" value="ECO:0007669"/>
    <property type="project" value="TreeGrafter"/>
</dbReference>
<dbReference type="OrthoDB" id="9810445at2"/>
<keyword evidence="6" id="KW-0482">Metalloprotease</keyword>
<dbReference type="InterPro" id="IPR018392">
    <property type="entry name" value="LysM"/>
</dbReference>
<organism evidence="9 10">
    <name type="scientific">Phenylobacterium deserti</name>
    <dbReference type="NCBI Taxonomy" id="1914756"/>
    <lineage>
        <taxon>Bacteria</taxon>
        <taxon>Pseudomonadati</taxon>
        <taxon>Pseudomonadota</taxon>
        <taxon>Alphaproteobacteria</taxon>
        <taxon>Caulobacterales</taxon>
        <taxon>Caulobacteraceae</taxon>
        <taxon>Phenylobacterium</taxon>
    </lineage>
</organism>
<evidence type="ECO:0000259" key="7">
    <source>
        <dbReference type="Pfam" id="PF01435"/>
    </source>
</evidence>
<dbReference type="Pfam" id="PF01435">
    <property type="entry name" value="Peptidase_M48"/>
    <property type="match status" value="1"/>
</dbReference>
<dbReference type="PANTHER" id="PTHR22726">
    <property type="entry name" value="METALLOENDOPEPTIDASE OMA1"/>
    <property type="match status" value="1"/>
</dbReference>
<comment type="cofactor">
    <cofactor evidence="1">
        <name>Zn(2+)</name>
        <dbReference type="ChEBI" id="CHEBI:29105"/>
    </cofactor>
</comment>
<sequence length="516" mass="54704">MLLRQEPWPDAWVLGAETVEVCMSFVVRRGRLGRLVSCASAIALLAAAPASLAQAPLWQNGPPASASQGVPREHLAVVEGAGGLYDGPVAAYVSQVGARVARAAGRSGCAFHVLNSDVVNAFTSPPGCHVYVTRGLLTLINTEDELASVLGHEVGHVAANHAGRRQQRSVVTGIGALVLGALTRSANVAQIASQAGQLSVLSYSRQQEFEADGLGVRYLAQGGYSPYGLVDMLGALQREDQFDAARRGRQGQETAAWARTHPLTGDRIARALQSARQAGPPPTDATAAAGRDAYLRQIDGMLYGDDPEQGFVEDRRFTHPVLRIGFEAPSGFTLTNGATAVGIEGPEGAKGQFSAGSLSGDLERYAYDVLRRTVGQAPAQLGASERTRIGGFDAVVLPARAQSGSRVLDVVVAAYADGSGRAYHFVTLSPAGRAQIWDPVIGSLHRLSPQELAAAQPKRVEVVVVRPGDTVQTLSQRMAFDDYRLERFLMINGLQPADPLRPGQPVKLVTTSRRGR</sequence>
<evidence type="ECO:0000259" key="8">
    <source>
        <dbReference type="Pfam" id="PF01476"/>
    </source>
</evidence>
<gene>
    <name evidence="9" type="ORF">DJ018_09865</name>
</gene>
<evidence type="ECO:0000256" key="6">
    <source>
        <dbReference type="ARBA" id="ARBA00023049"/>
    </source>
</evidence>
<evidence type="ECO:0000256" key="3">
    <source>
        <dbReference type="ARBA" id="ARBA00022723"/>
    </source>
</evidence>
<keyword evidence="5" id="KW-0862">Zinc</keyword>
<evidence type="ECO:0000256" key="5">
    <source>
        <dbReference type="ARBA" id="ARBA00022833"/>
    </source>
</evidence>
<dbReference type="InterPro" id="IPR051156">
    <property type="entry name" value="Mito/Outer_Membr_Metalloprot"/>
</dbReference>
<dbReference type="GO" id="GO:0046872">
    <property type="term" value="F:metal ion binding"/>
    <property type="evidence" value="ECO:0007669"/>
    <property type="project" value="UniProtKB-KW"/>
</dbReference>
<dbReference type="AlphaFoldDB" id="A0A328ACY3"/>
<proteinExistence type="predicted"/>
<feature type="domain" description="Peptidase M48" evidence="7">
    <location>
        <begin position="91"/>
        <end position="271"/>
    </location>
</feature>
<dbReference type="EMBL" id="QFYR01000002">
    <property type="protein sequence ID" value="RAK52511.1"/>
    <property type="molecule type" value="Genomic_DNA"/>
</dbReference>